<keyword evidence="3" id="KW-0804">Transcription</keyword>
<organism evidence="5 6">
    <name type="scientific">Tautonia sociabilis</name>
    <dbReference type="NCBI Taxonomy" id="2080755"/>
    <lineage>
        <taxon>Bacteria</taxon>
        <taxon>Pseudomonadati</taxon>
        <taxon>Planctomycetota</taxon>
        <taxon>Planctomycetia</taxon>
        <taxon>Isosphaerales</taxon>
        <taxon>Isosphaeraceae</taxon>
        <taxon>Tautonia</taxon>
    </lineage>
</organism>
<feature type="domain" description="HTH arsR-type" evidence="4">
    <location>
        <begin position="5"/>
        <end position="99"/>
    </location>
</feature>
<evidence type="ECO:0000259" key="4">
    <source>
        <dbReference type="PROSITE" id="PS50987"/>
    </source>
</evidence>
<dbReference type="RefSeq" id="WP_126727020.1">
    <property type="nucleotide sequence ID" value="NZ_RYZH01000041.1"/>
</dbReference>
<gene>
    <name evidence="5" type="ORF">TsocGM_18880</name>
</gene>
<dbReference type="InterPro" id="IPR036388">
    <property type="entry name" value="WH-like_DNA-bd_sf"/>
</dbReference>
<dbReference type="GO" id="GO:0003700">
    <property type="term" value="F:DNA-binding transcription factor activity"/>
    <property type="evidence" value="ECO:0007669"/>
    <property type="project" value="InterPro"/>
</dbReference>
<accession>A0A432MFS3</accession>
<dbReference type="PRINTS" id="PR00778">
    <property type="entry name" value="HTHARSR"/>
</dbReference>
<dbReference type="Gene3D" id="1.10.10.10">
    <property type="entry name" value="Winged helix-like DNA-binding domain superfamily/Winged helix DNA-binding domain"/>
    <property type="match status" value="1"/>
</dbReference>
<keyword evidence="6" id="KW-1185">Reference proteome</keyword>
<dbReference type="OrthoDB" id="9802016at2"/>
<dbReference type="NCBIfam" id="NF033788">
    <property type="entry name" value="HTH_metalloreg"/>
    <property type="match status" value="1"/>
</dbReference>
<evidence type="ECO:0000313" key="6">
    <source>
        <dbReference type="Proteomes" id="UP000280296"/>
    </source>
</evidence>
<dbReference type="SMART" id="SM00418">
    <property type="entry name" value="HTH_ARSR"/>
    <property type="match status" value="1"/>
</dbReference>
<dbReference type="Pfam" id="PF01022">
    <property type="entry name" value="HTH_5"/>
    <property type="match status" value="1"/>
</dbReference>
<dbReference type="InterPro" id="IPR011991">
    <property type="entry name" value="ArsR-like_HTH"/>
</dbReference>
<proteinExistence type="predicted"/>
<dbReference type="InterPro" id="IPR051081">
    <property type="entry name" value="HTH_MetalResp_TranReg"/>
</dbReference>
<dbReference type="GO" id="GO:0003677">
    <property type="term" value="F:DNA binding"/>
    <property type="evidence" value="ECO:0007669"/>
    <property type="project" value="UniProtKB-KW"/>
</dbReference>
<evidence type="ECO:0000313" key="5">
    <source>
        <dbReference type="EMBL" id="RUL85275.1"/>
    </source>
</evidence>
<dbReference type="PANTHER" id="PTHR33154">
    <property type="entry name" value="TRANSCRIPTIONAL REGULATOR, ARSR FAMILY"/>
    <property type="match status" value="1"/>
</dbReference>
<evidence type="ECO:0000256" key="3">
    <source>
        <dbReference type="ARBA" id="ARBA00023163"/>
    </source>
</evidence>
<dbReference type="AlphaFoldDB" id="A0A432MFS3"/>
<comment type="caution">
    <text evidence="5">The sequence shown here is derived from an EMBL/GenBank/DDBJ whole genome shotgun (WGS) entry which is preliminary data.</text>
</comment>
<dbReference type="Proteomes" id="UP000280296">
    <property type="component" value="Unassembled WGS sequence"/>
</dbReference>
<protein>
    <submittedName>
        <fullName evidence="5">Transcriptional regulator</fullName>
    </submittedName>
</protein>
<keyword evidence="1" id="KW-0805">Transcription regulation</keyword>
<dbReference type="PROSITE" id="PS50987">
    <property type="entry name" value="HTH_ARSR_2"/>
    <property type="match status" value="1"/>
</dbReference>
<dbReference type="PANTHER" id="PTHR33154:SF18">
    <property type="entry name" value="ARSENICAL RESISTANCE OPERON REPRESSOR"/>
    <property type="match status" value="1"/>
</dbReference>
<reference evidence="5 6" key="1">
    <citation type="submission" date="2018-12" db="EMBL/GenBank/DDBJ databases">
        <authorList>
            <person name="Toschakov S.V."/>
        </authorList>
    </citation>
    <scope>NUCLEOTIDE SEQUENCE [LARGE SCALE GENOMIC DNA]</scope>
    <source>
        <strain evidence="5 6">GM2012</strain>
    </source>
</reference>
<reference evidence="5 6" key="2">
    <citation type="submission" date="2019-01" db="EMBL/GenBank/DDBJ databases">
        <title>Tautonia sociabilis, a novel thermotolerant planctomycete of Isosphaeraceae family, isolated from a 4000 m deep subterranean habitat.</title>
        <authorList>
            <person name="Kovaleva O.L."/>
            <person name="Elcheninov A.G."/>
            <person name="Van Heerden E."/>
            <person name="Toshchakov S.V."/>
            <person name="Novikov A."/>
            <person name="Bonch-Osmolovskaya E.A."/>
            <person name="Kublanov I.V."/>
        </authorList>
    </citation>
    <scope>NUCLEOTIDE SEQUENCE [LARGE SCALE GENOMIC DNA]</scope>
    <source>
        <strain evidence="5 6">GM2012</strain>
    </source>
</reference>
<dbReference type="EMBL" id="RYZH01000041">
    <property type="protein sequence ID" value="RUL85275.1"/>
    <property type="molecule type" value="Genomic_DNA"/>
</dbReference>
<name>A0A432MFS3_9BACT</name>
<sequence length="131" mass="14134">MDATAPPTSLAESTALIRAFADPVRLRLLNLLAGGREVCVCHLHEALALPQPTVSRHLASLRKLGLVVARKDGLWVHYRLAPPRSDLHRTLIEGVGGCLAAVELLREDRRRLDRLVSSCDPRPGAPPSAGA</sequence>
<dbReference type="InterPro" id="IPR036390">
    <property type="entry name" value="WH_DNA-bd_sf"/>
</dbReference>
<dbReference type="SUPFAM" id="SSF46785">
    <property type="entry name" value="Winged helix' DNA-binding domain"/>
    <property type="match status" value="1"/>
</dbReference>
<dbReference type="InterPro" id="IPR001845">
    <property type="entry name" value="HTH_ArsR_DNA-bd_dom"/>
</dbReference>
<evidence type="ECO:0000256" key="2">
    <source>
        <dbReference type="ARBA" id="ARBA00023125"/>
    </source>
</evidence>
<keyword evidence="2" id="KW-0238">DNA-binding</keyword>
<evidence type="ECO:0000256" key="1">
    <source>
        <dbReference type="ARBA" id="ARBA00023015"/>
    </source>
</evidence>
<dbReference type="CDD" id="cd00090">
    <property type="entry name" value="HTH_ARSR"/>
    <property type="match status" value="1"/>
</dbReference>